<dbReference type="GO" id="GO:0016874">
    <property type="term" value="F:ligase activity"/>
    <property type="evidence" value="ECO:0007669"/>
    <property type="project" value="UniProtKB-KW"/>
</dbReference>
<evidence type="ECO:0000313" key="7">
    <source>
        <dbReference type="EMBL" id="ADV14818.1"/>
    </source>
</evidence>
<evidence type="ECO:0000313" key="8">
    <source>
        <dbReference type="Proteomes" id="UP000007471"/>
    </source>
</evidence>
<dbReference type="Gene3D" id="3.30.470.20">
    <property type="entry name" value="ATP-grasp fold, B domain"/>
    <property type="match status" value="1"/>
</dbReference>
<dbReference type="OrthoDB" id="9765608at2"/>
<name>E8THQ6_MESCW</name>
<keyword evidence="3 4" id="KW-0067">ATP-binding</keyword>
<reference evidence="8" key="1">
    <citation type="submission" date="2011-01" db="EMBL/GenBank/DDBJ databases">
        <title>Complete sequence of chromosome of Mesorhizobium ciceri bv. biserrulae WSM1271.</title>
        <authorList>
            <person name="Lucas S."/>
            <person name="Copeland A."/>
            <person name="Lapidus A."/>
            <person name="Cheng J.-F."/>
            <person name="Goodwin L."/>
            <person name="Pitluck S."/>
            <person name="Teshima H."/>
            <person name="Detter J.C."/>
            <person name="Han C."/>
            <person name="Tapia R."/>
            <person name="Land M."/>
            <person name="Hauser L."/>
            <person name="Kyrpides N."/>
            <person name="Ivanova N."/>
            <person name="Nandasena K."/>
            <person name="Reeve W.G."/>
            <person name="Howieson J.G."/>
            <person name="O'Hara G."/>
            <person name="Tiwari R.P."/>
            <person name="Woyke T."/>
        </authorList>
    </citation>
    <scope>NUCLEOTIDE SEQUENCE [LARGE SCALE GENOMIC DNA]</scope>
    <source>
        <strain evidence="8">HAMBI 2942 / LMG 23838 / WSM1271</strain>
    </source>
</reference>
<dbReference type="SMART" id="SM01209">
    <property type="entry name" value="GARS_A"/>
    <property type="match status" value="1"/>
</dbReference>
<dbReference type="Pfam" id="PF02786">
    <property type="entry name" value="CPSase_L_D2"/>
    <property type="match status" value="1"/>
</dbReference>
<dbReference type="PROSITE" id="PS50975">
    <property type="entry name" value="ATP_GRASP"/>
    <property type="match status" value="1"/>
</dbReference>
<accession>E8THQ6</accession>
<dbReference type="InterPro" id="IPR011761">
    <property type="entry name" value="ATP-grasp"/>
</dbReference>
<keyword evidence="2 4" id="KW-0547">Nucleotide-binding</keyword>
<evidence type="ECO:0000256" key="4">
    <source>
        <dbReference type="PROSITE-ProRule" id="PRU00409"/>
    </source>
</evidence>
<dbReference type="Pfam" id="PF18603">
    <property type="entry name" value="LAL_C2"/>
    <property type="match status" value="1"/>
</dbReference>
<organism evidence="7 8">
    <name type="scientific">Mesorhizobium ciceri biovar biserrulae (strain HAMBI 2942 / LMG 23838 / WSM1271)</name>
    <dbReference type="NCBI Taxonomy" id="765698"/>
    <lineage>
        <taxon>Bacteria</taxon>
        <taxon>Pseudomonadati</taxon>
        <taxon>Pseudomonadota</taxon>
        <taxon>Alphaproteobacteria</taxon>
        <taxon>Hyphomicrobiales</taxon>
        <taxon>Phyllobacteriaceae</taxon>
        <taxon>Mesorhizobium</taxon>
    </lineage>
</organism>
<dbReference type="PROSITE" id="PS00867">
    <property type="entry name" value="CPSASE_2"/>
    <property type="match status" value="1"/>
</dbReference>
<evidence type="ECO:0000256" key="2">
    <source>
        <dbReference type="ARBA" id="ARBA00022741"/>
    </source>
</evidence>
<dbReference type="InterPro" id="IPR040570">
    <property type="entry name" value="LAL_C2"/>
</dbReference>
<feature type="domain" description="ATP-grasp" evidence="6">
    <location>
        <begin position="118"/>
        <end position="308"/>
    </location>
</feature>
<feature type="region of interest" description="Disordered" evidence="5">
    <location>
        <begin position="405"/>
        <end position="428"/>
    </location>
</feature>
<dbReference type="GeneID" id="90993036"/>
<dbReference type="InterPro" id="IPR052032">
    <property type="entry name" value="ATP-dep_AA_Ligase"/>
</dbReference>
<keyword evidence="1" id="KW-0436">Ligase</keyword>
<sequence length="428" mass="46498">MTRRALILVEGHNRIGLLYMKAAQRLGLHPITLSADPARYDYLAAESIETIRVDTNSLDALIYECSRLGGTYDIAGITGFAGDDESIYATVGQLCRYFDLPGPNPASIEGCCNKFTQRQLLAEAGVPMPSYRLAANAAEVESAVAQIGLPVVIKPALGSGSIGVRLCRNVDDLAEHATYLLSGRHRSSPRILVEEFAQGPHYSADIMGNEVIGIEAAEFGPPPHFIFREYIHPAPLTSEEYKCIADLSLSCLRALGLGWGPSFVEFRWTKRGPVVIEVNPRIAGGANPQLVQLAYGVDLVTEHIKLTVGEGSDLRKKYSHSAGARFLIADRDGTLDWISGDCQAAGLPGVAEVELYAKPKTPIVRKGDYRDRIGHVVAASPSYSETETILEGAVNLINWSITPFPTSGEQEQSEAPHPPHQRRKLRNG</sequence>
<dbReference type="EMBL" id="CP002447">
    <property type="protein sequence ID" value="ADV14818.1"/>
    <property type="molecule type" value="Genomic_DNA"/>
</dbReference>
<evidence type="ECO:0000259" key="6">
    <source>
        <dbReference type="PROSITE" id="PS50975"/>
    </source>
</evidence>
<evidence type="ECO:0000256" key="5">
    <source>
        <dbReference type="SAM" id="MobiDB-lite"/>
    </source>
</evidence>
<evidence type="ECO:0000256" key="3">
    <source>
        <dbReference type="ARBA" id="ARBA00022840"/>
    </source>
</evidence>
<dbReference type="PATRIC" id="fig|765698.3.peg.6278"/>
<dbReference type="KEGG" id="mci:Mesci_5771"/>
<dbReference type="GO" id="GO:0046872">
    <property type="term" value="F:metal ion binding"/>
    <property type="evidence" value="ECO:0007669"/>
    <property type="project" value="InterPro"/>
</dbReference>
<protein>
    <submittedName>
        <fullName evidence="7">Carbamoyl-phosphate synthase L chain ATP-binding protein</fullName>
    </submittedName>
</protein>
<dbReference type="AlphaFoldDB" id="E8THQ6"/>
<feature type="compositionally biased region" description="Basic residues" evidence="5">
    <location>
        <begin position="419"/>
        <end position="428"/>
    </location>
</feature>
<dbReference type="SUPFAM" id="SSF56059">
    <property type="entry name" value="Glutathione synthetase ATP-binding domain-like"/>
    <property type="match status" value="1"/>
</dbReference>
<dbReference type="PANTHER" id="PTHR43585:SF2">
    <property type="entry name" value="ATP-GRASP ENZYME FSQD"/>
    <property type="match status" value="1"/>
</dbReference>
<dbReference type="RefSeq" id="WP_013533467.1">
    <property type="nucleotide sequence ID" value="NC_014923.1"/>
</dbReference>
<dbReference type="HOGENOM" id="CLU_029016_6_2_5"/>
<proteinExistence type="predicted"/>
<dbReference type="STRING" id="765698.Mesci_5771"/>
<dbReference type="GO" id="GO:0005524">
    <property type="term" value="F:ATP binding"/>
    <property type="evidence" value="ECO:0007669"/>
    <property type="project" value="UniProtKB-UniRule"/>
</dbReference>
<evidence type="ECO:0000256" key="1">
    <source>
        <dbReference type="ARBA" id="ARBA00022598"/>
    </source>
</evidence>
<gene>
    <name evidence="7" type="ordered locus">Mesci_5771</name>
</gene>
<dbReference type="InterPro" id="IPR005479">
    <property type="entry name" value="CPAse_ATP-bd"/>
</dbReference>
<dbReference type="Proteomes" id="UP000007471">
    <property type="component" value="Chromosome"/>
</dbReference>
<dbReference type="eggNOG" id="COG1181">
    <property type="taxonomic scope" value="Bacteria"/>
</dbReference>
<dbReference type="PANTHER" id="PTHR43585">
    <property type="entry name" value="FUMIPYRROLE BIOSYNTHESIS PROTEIN C"/>
    <property type="match status" value="1"/>
</dbReference>